<dbReference type="EMBL" id="HBER01053959">
    <property type="protein sequence ID" value="CAD8551663.1"/>
    <property type="molecule type" value="Transcribed_RNA"/>
</dbReference>
<name>A0A7S0JHU4_9EUKA</name>
<dbReference type="InterPro" id="IPR050700">
    <property type="entry name" value="YIM1/Zinc_Alcohol_DH_Fams"/>
</dbReference>
<dbReference type="InterPro" id="IPR036291">
    <property type="entry name" value="NAD(P)-bd_dom_sf"/>
</dbReference>
<dbReference type="PANTHER" id="PTHR11695:SF294">
    <property type="entry name" value="RETICULON-4-INTERACTING PROTEIN 1, MITOCHONDRIAL"/>
    <property type="match status" value="1"/>
</dbReference>
<proteinExistence type="predicted"/>
<dbReference type="PANTHER" id="PTHR11695">
    <property type="entry name" value="ALCOHOL DEHYDROGENASE RELATED"/>
    <property type="match status" value="1"/>
</dbReference>
<accession>A0A7S0JHU4</accession>
<gene>
    <name evidence="1" type="ORF">CLEP1334_LOCUS26953</name>
</gene>
<evidence type="ECO:0000313" key="1">
    <source>
        <dbReference type="EMBL" id="CAD8551663.1"/>
    </source>
</evidence>
<dbReference type="AlphaFoldDB" id="A0A7S0JHU4"/>
<sequence>MKPAELSFAEAAAAPTVLCTAHTGLAIGKQCSRILVHGASGGVGACVIQLARRRGCEVVGTCSAGNAQYVQGLGARALDYTTDWAAVLSREEERFDLVLDCVGGDDLWHSSCPLLASGGRFVTAVGPIRHGGSEPVTYSTMLWTAQLLCRRLLMNAVRAVEYRIFLGFERTALSRDPSLVKLLAEGGIRVRCDPKVFGLEELAEAHARCQGGSNTTGKLCVSVSRVDFLRADSFATALGKTA</sequence>
<dbReference type="Gene3D" id="3.90.180.10">
    <property type="entry name" value="Medium-chain alcohol dehydrogenases, catalytic domain"/>
    <property type="match status" value="1"/>
</dbReference>
<dbReference type="Gene3D" id="3.40.50.720">
    <property type="entry name" value="NAD(P)-binding Rossmann-like Domain"/>
    <property type="match status" value="1"/>
</dbReference>
<dbReference type="SUPFAM" id="SSF51735">
    <property type="entry name" value="NAD(P)-binding Rossmann-fold domains"/>
    <property type="match status" value="1"/>
</dbReference>
<evidence type="ECO:0008006" key="2">
    <source>
        <dbReference type="Google" id="ProtNLM"/>
    </source>
</evidence>
<reference evidence="1" key="1">
    <citation type="submission" date="2021-01" db="EMBL/GenBank/DDBJ databases">
        <authorList>
            <person name="Corre E."/>
            <person name="Pelletier E."/>
            <person name="Niang G."/>
            <person name="Scheremetjew M."/>
            <person name="Finn R."/>
            <person name="Kale V."/>
            <person name="Holt S."/>
            <person name="Cochrane G."/>
            <person name="Meng A."/>
            <person name="Brown T."/>
            <person name="Cohen L."/>
        </authorList>
    </citation>
    <scope>NUCLEOTIDE SEQUENCE</scope>
    <source>
        <strain evidence="1">RCC1130</strain>
    </source>
</reference>
<dbReference type="Pfam" id="PF13602">
    <property type="entry name" value="ADH_zinc_N_2"/>
    <property type="match status" value="1"/>
</dbReference>
<organism evidence="1">
    <name type="scientific">Calcidiscus leptoporus</name>
    <dbReference type="NCBI Taxonomy" id="127549"/>
    <lineage>
        <taxon>Eukaryota</taxon>
        <taxon>Haptista</taxon>
        <taxon>Haptophyta</taxon>
        <taxon>Prymnesiophyceae</taxon>
        <taxon>Coccolithales</taxon>
        <taxon>Calcidiscaceae</taxon>
        <taxon>Calcidiscus</taxon>
    </lineage>
</organism>
<protein>
    <recommendedName>
        <fullName evidence="2">Enoyl reductase (ER) domain-containing protein</fullName>
    </recommendedName>
</protein>